<accession>A0ABY8E808</accession>
<reference evidence="1 2" key="1">
    <citation type="submission" date="2023-03" db="EMBL/GenBank/DDBJ databases">
        <title>Complete genome sequence of Tepidibacter sp. SWIR-1, isolated from a deep-sea hydrothermal vent.</title>
        <authorList>
            <person name="Li X."/>
        </authorList>
    </citation>
    <scope>NUCLEOTIDE SEQUENCE [LARGE SCALE GENOMIC DNA]</scope>
    <source>
        <strain evidence="1 2">SWIR-1</strain>
    </source>
</reference>
<gene>
    <name evidence="1" type="ORF">P4S50_11580</name>
</gene>
<evidence type="ECO:0000313" key="1">
    <source>
        <dbReference type="EMBL" id="WFD09026.1"/>
    </source>
</evidence>
<dbReference type="EMBL" id="CP120733">
    <property type="protein sequence ID" value="WFD09026.1"/>
    <property type="molecule type" value="Genomic_DNA"/>
</dbReference>
<keyword evidence="2" id="KW-1185">Reference proteome</keyword>
<dbReference type="Proteomes" id="UP001222800">
    <property type="component" value="Chromosome"/>
</dbReference>
<name>A0ABY8E808_9FIRM</name>
<organism evidence="1 2">
    <name type="scientific">Tepidibacter hydrothermalis</name>
    <dbReference type="NCBI Taxonomy" id="3036126"/>
    <lineage>
        <taxon>Bacteria</taxon>
        <taxon>Bacillati</taxon>
        <taxon>Bacillota</taxon>
        <taxon>Clostridia</taxon>
        <taxon>Peptostreptococcales</taxon>
        <taxon>Peptostreptococcaceae</taxon>
        <taxon>Tepidibacter</taxon>
    </lineage>
</organism>
<sequence>MAYTYSDWEERIKDRTDLTSTLTHLTKPRENIQNLNDDEINILAVNNLIRILKDKEIKGSTTETGYIVGDDTSACFQDAPLNSLIQNIEHEKRRRNQGKQRKVRYCGVGLTFRKQFVFNKGGRPVIYEKTKVAEEFLSENEHWRIVNIDLSEDNNIIDWTHEREWRVKGSLKFNWGTAHIVLPDKECIDYFKEKCPEHILNEIGGISNLKAFQI</sequence>
<proteinExistence type="predicted"/>
<dbReference type="RefSeq" id="WP_277730946.1">
    <property type="nucleotide sequence ID" value="NZ_CP120733.1"/>
</dbReference>
<protein>
    <submittedName>
        <fullName evidence="1">DUF2971 domain-containing protein</fullName>
    </submittedName>
</protein>
<evidence type="ECO:0000313" key="2">
    <source>
        <dbReference type="Proteomes" id="UP001222800"/>
    </source>
</evidence>